<feature type="region of interest" description="Disordered" evidence="7">
    <location>
        <begin position="320"/>
        <end position="339"/>
    </location>
</feature>
<feature type="region of interest" description="Disordered" evidence="7">
    <location>
        <begin position="1403"/>
        <end position="1607"/>
    </location>
</feature>
<proteinExistence type="inferred from homology"/>
<dbReference type="RefSeq" id="XP_017893502.1">
    <property type="nucleotide sequence ID" value="XM_018038013.2"/>
</dbReference>
<gene>
    <name evidence="9 10" type="primary">LOC108633054</name>
</gene>
<feature type="region of interest" description="Disordered" evidence="7">
    <location>
        <begin position="1268"/>
        <end position="1299"/>
    </location>
</feature>
<feature type="compositionally biased region" description="Low complexity" evidence="7">
    <location>
        <begin position="1339"/>
        <end position="1354"/>
    </location>
</feature>
<feature type="region of interest" description="Disordered" evidence="7">
    <location>
        <begin position="34"/>
        <end position="90"/>
    </location>
</feature>
<feature type="compositionally biased region" description="Polar residues" evidence="7">
    <location>
        <begin position="1411"/>
        <end position="1424"/>
    </location>
</feature>
<feature type="compositionally biased region" description="Basic and acidic residues" evidence="7">
    <location>
        <begin position="131"/>
        <end position="179"/>
    </location>
</feature>
<feature type="compositionally biased region" description="Basic and acidic residues" evidence="7">
    <location>
        <begin position="1574"/>
        <end position="1586"/>
    </location>
</feature>
<keyword evidence="1 6" id="KW-0489">Methyltransferase</keyword>
<dbReference type="PANTHER" id="PTHR45904:SF2">
    <property type="entry name" value="TRNA (URACIL-5-)-METHYLTRANSFERASE HOMOLOG A"/>
    <property type="match status" value="1"/>
</dbReference>
<dbReference type="GO" id="GO:0032259">
    <property type="term" value="P:methylation"/>
    <property type="evidence" value="ECO:0007669"/>
    <property type="project" value="UniProtKB-KW"/>
</dbReference>
<feature type="region of interest" description="Disordered" evidence="7">
    <location>
        <begin position="823"/>
        <end position="848"/>
    </location>
</feature>
<dbReference type="InterPro" id="IPR045850">
    <property type="entry name" value="TRM2_met"/>
</dbReference>
<sequence>MDASEAITMERENCKDVCVDESDTSKNIQLECIENTAGKEKAMDVEPSDVNVSNTNVPDNKDTNMQENEDIKEQENKNTNEHENKEADVLEIKDTNVQENKEADVLEIKDTNLQENKEVNVLEMKDTHVLEMKDTNVQESKDTNEQGNKEAKLEEVKDTNEQRNKDTKLEETKDIKVQENNDTNEQEDKGLKLEEIKDINMQENKDTNAETTEDVDMEKNDEEKIEGNENVKTDENEDVNMETISPTNNEANNSDIKNDAQNNILDAKNYGSELSTDINTKESIDFTADIIIEQFDTSKDVTDEVVMNHLDEIENLLLDSSDFEQSKEDGTENRSTNADRNELPEIIEIKKTTETVTKLPQTKTEIAEQAKPGKSGTEDWYEKKLAEKETIIKERLTKVARVLGISYPCYEKWLECEEKVNGTPLCKLKPSRRCCLDKPHTNRWKFLCTKKRNQNFAMSNSGSFLDKNVEIWKLEASGAWGVNVNNKSQFPPFVLRAVEVFEDFLQAEQLITQKASSINFSDDISMDGESRRDTEDKQEWLWLVVRCNSMDELMLFATGKNISRATMDRLKEVYESGPGKNCNVKSLYCKRTNKYVTGAVTDTTFLVGSEALDEIVGGLKVQLAPKTNFWSNTAGAENVAKAVMDFVTPNPKMTVLEIGCGIGLIGLMMASKCQQVIGVDTPSEVEEAELTCELNNIKNASFIMGSPSEVTSKIVAAIKNRKTHAIINANTNIGRAIEVMTCLRKIQSIKRIVMITTLTKQSVRSILELARPGDRVHGSPFIPVVACVVDTLPVGAHFEAVILMQRRALNKFNQLWYQKAMEENTKSSGNKSVQEKANEQNNGVAGKKLPNKVDVQFKKNFNKLFMKPSANNSPVKKTNIALKKQQQFANKHTGNASPKLRFKLNKRTHSPDTGEATPKKLIKKFNKFEPKPWIDMTKQKKEWNAENTHNPQLRINPIFEKNVRENKEIDLRERLSNNRGNIDIVQTVKEHQVLLEIAKEKLSGSAPAVDVNTAKELQSMLNMVLEQTSKLQSQLPRSVRDRITPAESTNSDQDTPSFKGRFIQEMRSNDIVITARNEPFVEVEEKKPIFKKYQNLMPLEPNTVVPATKAIGIKVDKSFCRAPERFHDSEMHQGQIPVAPWNRGVPAERNRWDEVGNIRKSLSPGRRQGSPFKPSMNLPKRLSPKRPLLSSPRGPCSPPRRNFSPGQRPASPMFLRERSPIRRQMSPLRRPVSPLMRVVSPRCPSPPRQIKIMMNRSMSPLRCQESPIRRQMSPPRRQLSPMSPLRRQMPSPNRMVSPSRQELLMSRRQIMPQERQQTSTMRRPVSPPRYLFERPVSPPKRQQSPPRRQLSPVRFADEWDIPSRRAVEQSTWMRSTERMPDNWDTMKCDDRHRKIPNQEKWEDMEPDRNNTWKNGGNSWNSKQMCSKPAPKQAWLSGSDRWSSVSNVPGTSNEAWQVRGKESSSSNNEPWMDSKKQNRWMEMNVNNDSWRQSEKDDLNDLPEDARDPWGDDGVPDLKERWLKYEGISSSSTSKENQKQGDSWTKHNKDTWHSKGSSYSAKPHNQWQDNSIQNVEEPRWASQKETEKTSSSSSWQNGKNTGSWQYKNLNFQSQRPFTSQFKGL</sequence>
<dbReference type="RefSeq" id="XP_017893503.1">
    <property type="nucleotide sequence ID" value="XM_018038014.2"/>
</dbReference>
<feature type="compositionally biased region" description="Basic and acidic residues" evidence="7">
    <location>
        <begin position="59"/>
        <end position="90"/>
    </location>
</feature>
<evidence type="ECO:0000256" key="7">
    <source>
        <dbReference type="SAM" id="MobiDB-lite"/>
    </source>
</evidence>
<protein>
    <recommendedName>
        <fullName evidence="4">tRNA (uracil(54)-C(5))-methyltransferase</fullName>
        <ecNumber evidence="4">2.1.1.35</ecNumber>
    </recommendedName>
</protein>
<evidence type="ECO:0000313" key="10">
    <source>
        <dbReference type="RefSeq" id="XP_017893503.1"/>
    </source>
</evidence>
<dbReference type="PROSITE" id="PS51687">
    <property type="entry name" value="SAM_MT_RNA_M5U"/>
    <property type="match status" value="1"/>
</dbReference>
<dbReference type="InterPro" id="IPR010280">
    <property type="entry name" value="U5_MeTrfase_fam"/>
</dbReference>
<evidence type="ECO:0000256" key="3">
    <source>
        <dbReference type="ARBA" id="ARBA00022691"/>
    </source>
</evidence>
<keyword evidence="8" id="KW-1185">Reference proteome</keyword>
<feature type="compositionally biased region" description="Polar residues" evidence="7">
    <location>
        <begin position="1552"/>
        <end position="1572"/>
    </location>
</feature>
<evidence type="ECO:0000256" key="5">
    <source>
        <dbReference type="ARBA" id="ARBA00047278"/>
    </source>
</evidence>
<dbReference type="SUPFAM" id="SSF53335">
    <property type="entry name" value="S-adenosyl-L-methionine-dependent methyltransferases"/>
    <property type="match status" value="1"/>
</dbReference>
<feature type="region of interest" description="Disordered" evidence="7">
    <location>
        <begin position="131"/>
        <end position="224"/>
    </location>
</feature>
<feature type="region of interest" description="Disordered" evidence="7">
    <location>
        <begin position="1035"/>
        <end position="1057"/>
    </location>
</feature>
<feature type="compositionally biased region" description="Polar residues" evidence="7">
    <location>
        <begin position="1046"/>
        <end position="1056"/>
    </location>
</feature>
<dbReference type="GO" id="GO:0030697">
    <property type="term" value="F:tRNA (uracil(54)-C5)-methyltransferase activity, S-adenosyl methionine-dependent"/>
    <property type="evidence" value="ECO:0007669"/>
    <property type="project" value="UniProtKB-EC"/>
</dbReference>
<reference evidence="9 10" key="1">
    <citation type="submission" date="2025-04" db="UniProtKB">
        <authorList>
            <consortium name="RefSeq"/>
        </authorList>
    </citation>
    <scope>IDENTIFICATION</scope>
    <source>
        <tissue evidence="9 10">Whole body</tissue>
    </source>
</reference>
<dbReference type="GeneID" id="108633054"/>
<evidence type="ECO:0000256" key="4">
    <source>
        <dbReference type="ARBA" id="ARBA00033763"/>
    </source>
</evidence>
<dbReference type="InterPro" id="IPR029063">
    <property type="entry name" value="SAM-dependent_MTases_sf"/>
</dbReference>
<name>A0AAJ7JI89_9HYME</name>
<evidence type="ECO:0000313" key="8">
    <source>
        <dbReference type="Proteomes" id="UP000694925"/>
    </source>
</evidence>
<evidence type="ECO:0000256" key="1">
    <source>
        <dbReference type="ARBA" id="ARBA00022603"/>
    </source>
</evidence>
<evidence type="ECO:0000256" key="6">
    <source>
        <dbReference type="PROSITE-ProRule" id="PRU01024"/>
    </source>
</evidence>
<dbReference type="EC" id="2.1.1.35" evidence="4"/>
<accession>A0AAJ7JI89</accession>
<feature type="compositionally biased region" description="Low complexity" evidence="7">
    <location>
        <begin position="1178"/>
        <end position="1194"/>
    </location>
</feature>
<keyword evidence="2 6" id="KW-0808">Transferase</keyword>
<dbReference type="CDD" id="cd02440">
    <property type="entry name" value="AdoMet_MTases"/>
    <property type="match status" value="1"/>
</dbReference>
<evidence type="ECO:0000313" key="9">
    <source>
        <dbReference type="RefSeq" id="XP_017893502.1"/>
    </source>
</evidence>
<feature type="compositionally biased region" description="Polar residues" evidence="7">
    <location>
        <begin position="1290"/>
        <end position="1299"/>
    </location>
</feature>
<feature type="compositionally biased region" description="Polar residues" evidence="7">
    <location>
        <begin position="1439"/>
        <end position="1454"/>
    </location>
</feature>
<feature type="compositionally biased region" description="Basic and acidic residues" evidence="7">
    <location>
        <begin position="324"/>
        <end position="339"/>
    </location>
</feature>
<feature type="compositionally biased region" description="Basic and acidic residues" evidence="7">
    <location>
        <begin position="186"/>
        <end position="208"/>
    </location>
</feature>
<feature type="compositionally biased region" description="Basic and acidic residues" evidence="7">
    <location>
        <begin position="1490"/>
        <end position="1522"/>
    </location>
</feature>
<feature type="compositionally biased region" description="Polar residues" evidence="7">
    <location>
        <begin position="1593"/>
        <end position="1607"/>
    </location>
</feature>
<comment type="caution">
    <text evidence="6">Lacks conserved residue(s) required for the propagation of feature annotation.</text>
</comment>
<organism evidence="8 9">
    <name type="scientific">Ceratina calcarata</name>
    <dbReference type="NCBI Taxonomy" id="156304"/>
    <lineage>
        <taxon>Eukaryota</taxon>
        <taxon>Metazoa</taxon>
        <taxon>Ecdysozoa</taxon>
        <taxon>Arthropoda</taxon>
        <taxon>Hexapoda</taxon>
        <taxon>Insecta</taxon>
        <taxon>Pterygota</taxon>
        <taxon>Neoptera</taxon>
        <taxon>Endopterygota</taxon>
        <taxon>Hymenoptera</taxon>
        <taxon>Apocrita</taxon>
        <taxon>Aculeata</taxon>
        <taxon>Apoidea</taxon>
        <taxon>Anthophila</taxon>
        <taxon>Apidae</taxon>
        <taxon>Ceratina</taxon>
        <taxon>Zadontomerus</taxon>
    </lineage>
</organism>
<dbReference type="PANTHER" id="PTHR45904">
    <property type="entry name" value="TRNA (URACIL-5-)-METHYLTRANSFERASE"/>
    <property type="match status" value="1"/>
</dbReference>
<dbReference type="Gene3D" id="3.40.50.150">
    <property type="entry name" value="Vaccinia Virus protein VP39"/>
    <property type="match status" value="1"/>
</dbReference>
<dbReference type="Proteomes" id="UP000694925">
    <property type="component" value="Unplaced"/>
</dbReference>
<evidence type="ECO:0000256" key="2">
    <source>
        <dbReference type="ARBA" id="ARBA00022679"/>
    </source>
</evidence>
<feature type="region of interest" description="Disordered" evidence="7">
    <location>
        <begin position="1156"/>
        <end position="1215"/>
    </location>
</feature>
<feature type="binding site" evidence="6">
    <location>
        <position position="680"/>
    </location>
    <ligand>
        <name>S-adenosyl-L-methionine</name>
        <dbReference type="ChEBI" id="CHEBI:59789"/>
    </ligand>
</feature>
<feature type="region of interest" description="Disordered" evidence="7">
    <location>
        <begin position="1311"/>
        <end position="1354"/>
    </location>
</feature>
<keyword evidence="3 6" id="KW-0949">S-adenosyl-L-methionine</keyword>
<comment type="similarity">
    <text evidence="6">Belongs to the class I-like SAM-binding methyltransferase superfamily. RNA M5U methyltransferase family.</text>
</comment>
<feature type="compositionally biased region" description="Basic and acidic residues" evidence="7">
    <location>
        <begin position="1534"/>
        <end position="1551"/>
    </location>
</feature>
<dbReference type="GO" id="GO:0006396">
    <property type="term" value="P:RNA processing"/>
    <property type="evidence" value="ECO:0007669"/>
    <property type="project" value="InterPro"/>
</dbReference>
<dbReference type="GO" id="GO:0003723">
    <property type="term" value="F:RNA binding"/>
    <property type="evidence" value="ECO:0007669"/>
    <property type="project" value="TreeGrafter"/>
</dbReference>
<dbReference type="KEGG" id="ccal:108633054"/>
<comment type="catalytic activity">
    <reaction evidence="5">
        <text>uridine(54) in tRNA + S-adenosyl-L-methionine = 5-methyluridine(54) in tRNA + S-adenosyl-L-homocysteine + H(+)</text>
        <dbReference type="Rhea" id="RHEA:42712"/>
        <dbReference type="Rhea" id="RHEA-COMP:10167"/>
        <dbReference type="Rhea" id="RHEA-COMP:10193"/>
        <dbReference type="ChEBI" id="CHEBI:15378"/>
        <dbReference type="ChEBI" id="CHEBI:57856"/>
        <dbReference type="ChEBI" id="CHEBI:59789"/>
        <dbReference type="ChEBI" id="CHEBI:65315"/>
        <dbReference type="ChEBI" id="CHEBI:74447"/>
        <dbReference type="EC" id="2.1.1.35"/>
    </reaction>
    <physiologicalReaction direction="left-to-right" evidence="5">
        <dbReference type="Rhea" id="RHEA:42713"/>
    </physiologicalReaction>
</comment>